<feature type="compositionally biased region" description="Low complexity" evidence="1">
    <location>
        <begin position="161"/>
        <end position="179"/>
    </location>
</feature>
<evidence type="ECO:0000313" key="3">
    <source>
        <dbReference type="EMBL" id="BBD79962.1"/>
    </source>
</evidence>
<dbReference type="KEGG" id="rbd:ALSL_1304"/>
<proteinExistence type="predicted"/>
<feature type="region of interest" description="Disordered" evidence="1">
    <location>
        <begin position="119"/>
        <end position="179"/>
    </location>
</feature>
<evidence type="ECO:0000313" key="4">
    <source>
        <dbReference type="Proteomes" id="UP000270530"/>
    </source>
</evidence>
<organism evidence="3 4">
    <name type="scientific">Aerosticca soli</name>
    <dbReference type="NCBI Taxonomy" id="2010829"/>
    <lineage>
        <taxon>Bacteria</taxon>
        <taxon>Pseudomonadati</taxon>
        <taxon>Pseudomonadota</taxon>
        <taxon>Gammaproteobacteria</taxon>
        <taxon>Lysobacterales</taxon>
        <taxon>Rhodanobacteraceae</taxon>
        <taxon>Aerosticca</taxon>
    </lineage>
</organism>
<dbReference type="EMBL" id="AP018560">
    <property type="protein sequence ID" value="BBD79962.1"/>
    <property type="molecule type" value="Genomic_DNA"/>
</dbReference>
<evidence type="ECO:0000256" key="1">
    <source>
        <dbReference type="SAM" id="MobiDB-lite"/>
    </source>
</evidence>
<feature type="domain" description="DUF2059" evidence="2">
    <location>
        <begin position="57"/>
        <end position="110"/>
    </location>
</feature>
<feature type="compositionally biased region" description="Basic residues" evidence="1">
    <location>
        <begin position="146"/>
        <end position="160"/>
    </location>
</feature>
<evidence type="ECO:0000259" key="2">
    <source>
        <dbReference type="Pfam" id="PF09832"/>
    </source>
</evidence>
<dbReference type="AlphaFoldDB" id="A0A2Z6E4X6"/>
<gene>
    <name evidence="3" type="ORF">ALSL_1304</name>
</gene>
<reference evidence="4" key="1">
    <citation type="submission" date="2018-04" db="EMBL/GenBank/DDBJ databases">
        <authorList>
            <person name="Watanabe M."/>
            <person name="Kojima H."/>
        </authorList>
    </citation>
    <scope>NUCLEOTIDE SEQUENCE [LARGE SCALE GENOMIC DNA]</scope>
    <source>
        <strain evidence="4">Dysh456</strain>
    </source>
</reference>
<keyword evidence="4" id="KW-1185">Reference proteome</keyword>
<reference evidence="4" key="2">
    <citation type="submission" date="2018-06" db="EMBL/GenBank/DDBJ databases">
        <title>Genome sequence of Rhodanobacteraceae bacterium strain Dysh456.</title>
        <authorList>
            <person name="Fukui M."/>
        </authorList>
    </citation>
    <scope>NUCLEOTIDE SEQUENCE [LARGE SCALE GENOMIC DNA]</scope>
    <source>
        <strain evidence="4">Dysh456</strain>
    </source>
</reference>
<dbReference type="Pfam" id="PF09832">
    <property type="entry name" value="DUF2059"/>
    <property type="match status" value="1"/>
</dbReference>
<dbReference type="InterPro" id="IPR018637">
    <property type="entry name" value="DUF2059"/>
</dbReference>
<dbReference type="Proteomes" id="UP000270530">
    <property type="component" value="Chromosome"/>
</dbReference>
<sequence length="179" mass="19304">MASSEEQIRALFEVMHMQETLGQMNTQMAGLMQKKLPCVPASYWQNYIDGDGAKTVMERMLPVFQRHFSAEEVDGLLKFYSSPLGQKVLADMPAVMAEAMAVGQQWGQERTKTMLGELKQKGTLDAQGRCPATGETGSSQPASASHGKKTHRTGTHRKPVKSTAKPAGAASAAKPASPP</sequence>
<name>A0A2Z6E4X6_9GAMM</name>
<accession>A0A2Z6E4X6</accession>
<protein>
    <recommendedName>
        <fullName evidence="2">DUF2059 domain-containing protein</fullName>
    </recommendedName>
</protein>